<keyword evidence="1" id="KW-0805">Transcription regulation</keyword>
<protein>
    <recommendedName>
        <fullName evidence="4">HTH marR-type domain-containing protein</fullName>
    </recommendedName>
</protein>
<dbReference type="InterPro" id="IPR000835">
    <property type="entry name" value="HTH_MarR-typ"/>
</dbReference>
<evidence type="ECO:0000313" key="5">
    <source>
        <dbReference type="EMBL" id="OEF97080.1"/>
    </source>
</evidence>
<dbReference type="Proteomes" id="UP000094296">
    <property type="component" value="Unassembled WGS sequence"/>
</dbReference>
<dbReference type="EMBL" id="MIJE01000022">
    <property type="protein sequence ID" value="OEF97080.1"/>
    <property type="molecule type" value="Genomic_DNA"/>
</dbReference>
<reference evidence="5 6" key="1">
    <citation type="submission" date="2016-09" db="EMBL/GenBank/DDBJ databases">
        <title>Draft genome sequence for the type strain of Desulfuribacillus alkaliarsenatis AHT28, an obligately anaerobic, sulfidogenic bacterium isolated from Russian soda lake sediments.</title>
        <authorList>
            <person name="Abin C.A."/>
            <person name="Hollibaugh J.T."/>
        </authorList>
    </citation>
    <scope>NUCLEOTIDE SEQUENCE [LARGE SCALE GENOMIC DNA]</scope>
    <source>
        <strain evidence="5 6">AHT28</strain>
    </source>
</reference>
<dbReference type="GO" id="GO:0003700">
    <property type="term" value="F:DNA-binding transcription factor activity"/>
    <property type="evidence" value="ECO:0007669"/>
    <property type="project" value="InterPro"/>
</dbReference>
<dbReference type="SMART" id="SM00347">
    <property type="entry name" value="HTH_MARR"/>
    <property type="match status" value="1"/>
</dbReference>
<evidence type="ECO:0000256" key="3">
    <source>
        <dbReference type="ARBA" id="ARBA00023163"/>
    </source>
</evidence>
<feature type="domain" description="HTH marR-type" evidence="4">
    <location>
        <begin position="1"/>
        <end position="137"/>
    </location>
</feature>
<dbReference type="PANTHER" id="PTHR42756:SF1">
    <property type="entry name" value="TRANSCRIPTIONAL REPRESSOR OF EMRAB OPERON"/>
    <property type="match status" value="1"/>
</dbReference>
<evidence type="ECO:0000256" key="2">
    <source>
        <dbReference type="ARBA" id="ARBA00023125"/>
    </source>
</evidence>
<dbReference type="STRING" id="766136.BHF68_05635"/>
<dbReference type="OrthoDB" id="166070at2"/>
<keyword evidence="2" id="KW-0238">DNA-binding</keyword>
<organism evidence="5 6">
    <name type="scientific">Desulfuribacillus alkaliarsenatis</name>
    <dbReference type="NCBI Taxonomy" id="766136"/>
    <lineage>
        <taxon>Bacteria</taxon>
        <taxon>Bacillati</taxon>
        <taxon>Bacillota</taxon>
        <taxon>Desulfuribacillia</taxon>
        <taxon>Desulfuribacillales</taxon>
        <taxon>Desulfuribacillaceae</taxon>
        <taxon>Desulfuribacillus</taxon>
    </lineage>
</organism>
<name>A0A1E5G275_9FIRM</name>
<dbReference type="Pfam" id="PF12802">
    <property type="entry name" value="MarR_2"/>
    <property type="match status" value="1"/>
</dbReference>
<proteinExistence type="predicted"/>
<dbReference type="InterPro" id="IPR036388">
    <property type="entry name" value="WH-like_DNA-bd_sf"/>
</dbReference>
<dbReference type="AlphaFoldDB" id="A0A1E5G275"/>
<evidence type="ECO:0000256" key="1">
    <source>
        <dbReference type="ARBA" id="ARBA00023015"/>
    </source>
</evidence>
<dbReference type="InterPro" id="IPR036390">
    <property type="entry name" value="WH_DNA-bd_sf"/>
</dbReference>
<evidence type="ECO:0000259" key="4">
    <source>
        <dbReference type="PROSITE" id="PS50995"/>
    </source>
</evidence>
<sequence length="147" mass="17060">MDSAFEILFSGQQYKRLYEKKCHLIFEKYGLTKVEIEILLFLENNKQYDTAKDVVDLKFFAKSHVSKAISSLITRGLLYSEADEFDRRCVHLKISDEAKPVIGEAKKMREELLTIIYNGISDEEKEVMFNIADKILGNIKEAIEKED</sequence>
<accession>A0A1E5G275</accession>
<dbReference type="PROSITE" id="PS50995">
    <property type="entry name" value="HTH_MARR_2"/>
    <property type="match status" value="1"/>
</dbReference>
<dbReference type="Gene3D" id="1.10.10.10">
    <property type="entry name" value="Winged helix-like DNA-binding domain superfamily/Winged helix DNA-binding domain"/>
    <property type="match status" value="1"/>
</dbReference>
<keyword evidence="3" id="KW-0804">Transcription</keyword>
<comment type="caution">
    <text evidence="5">The sequence shown here is derived from an EMBL/GenBank/DDBJ whole genome shotgun (WGS) entry which is preliminary data.</text>
</comment>
<dbReference type="PANTHER" id="PTHR42756">
    <property type="entry name" value="TRANSCRIPTIONAL REGULATOR, MARR"/>
    <property type="match status" value="1"/>
</dbReference>
<keyword evidence="6" id="KW-1185">Reference proteome</keyword>
<evidence type="ECO:0000313" key="6">
    <source>
        <dbReference type="Proteomes" id="UP000094296"/>
    </source>
</evidence>
<dbReference type="RefSeq" id="WP_069643126.1">
    <property type="nucleotide sequence ID" value="NZ_MIJE01000022.1"/>
</dbReference>
<dbReference type="GO" id="GO:0003677">
    <property type="term" value="F:DNA binding"/>
    <property type="evidence" value="ECO:0007669"/>
    <property type="project" value="UniProtKB-KW"/>
</dbReference>
<gene>
    <name evidence="5" type="ORF">BHF68_05635</name>
</gene>
<dbReference type="SUPFAM" id="SSF46785">
    <property type="entry name" value="Winged helix' DNA-binding domain"/>
    <property type="match status" value="1"/>
</dbReference>